<dbReference type="AlphaFoldDB" id="A0A6M3K1N7"/>
<feature type="region of interest" description="Disordered" evidence="1">
    <location>
        <begin position="179"/>
        <end position="198"/>
    </location>
</feature>
<name>A0A6M3K1N7_9ZZZZ</name>
<proteinExistence type="predicted"/>
<protein>
    <submittedName>
        <fullName evidence="2">Uncharacterized protein</fullName>
    </submittedName>
</protein>
<organism evidence="2">
    <name type="scientific">viral metagenome</name>
    <dbReference type="NCBI Taxonomy" id="1070528"/>
    <lineage>
        <taxon>unclassified sequences</taxon>
        <taxon>metagenomes</taxon>
        <taxon>organismal metagenomes</taxon>
    </lineage>
</organism>
<evidence type="ECO:0000256" key="1">
    <source>
        <dbReference type="SAM" id="MobiDB-lite"/>
    </source>
</evidence>
<feature type="compositionally biased region" description="Basic and acidic residues" evidence="1">
    <location>
        <begin position="186"/>
        <end position="198"/>
    </location>
</feature>
<accession>A0A6M3K1N7</accession>
<dbReference type="EMBL" id="MT143140">
    <property type="protein sequence ID" value="QJA93326.1"/>
    <property type="molecule type" value="Genomic_DNA"/>
</dbReference>
<gene>
    <name evidence="2" type="ORF">MM415A01916_0005</name>
    <name evidence="3" type="ORF">MM415B04269_0009</name>
</gene>
<reference evidence="2" key="1">
    <citation type="submission" date="2020-03" db="EMBL/GenBank/DDBJ databases">
        <title>The deep terrestrial virosphere.</title>
        <authorList>
            <person name="Holmfeldt K."/>
            <person name="Nilsson E."/>
            <person name="Simone D."/>
            <person name="Lopez-Fernandez M."/>
            <person name="Wu X."/>
            <person name="de Brujin I."/>
            <person name="Lundin D."/>
            <person name="Andersson A."/>
            <person name="Bertilsson S."/>
            <person name="Dopson M."/>
        </authorList>
    </citation>
    <scope>NUCLEOTIDE SEQUENCE</scope>
    <source>
        <strain evidence="2">MM415A01916</strain>
        <strain evidence="3">MM415B04269</strain>
    </source>
</reference>
<evidence type="ECO:0000313" key="2">
    <source>
        <dbReference type="EMBL" id="QJA74857.1"/>
    </source>
</evidence>
<dbReference type="EMBL" id="MT142125">
    <property type="protein sequence ID" value="QJA74857.1"/>
    <property type="molecule type" value="Genomic_DNA"/>
</dbReference>
<sequence>MTTDTQTNDTLIEEMIRDAEKAPEPGVMDKVLHRGNEGQPAPMTLSELTSAGWVYIYEVQTGERSKCNRNMLPQLLKVKNKDNTPRFTTAKPVNPPFPVKVGHFKCKLHSDDPDRARYDELALPTCRKSNLTSLFMVTQHMKKRHPQEWQTIDGERIDRERREDREIQQAVLGVVRAGEKPPLYVSKKDRDKENANTS</sequence>
<evidence type="ECO:0000313" key="3">
    <source>
        <dbReference type="EMBL" id="QJA93326.1"/>
    </source>
</evidence>